<dbReference type="EC" id="1.1.1.329" evidence="8"/>
<comment type="caution">
    <text evidence="14">The sequence shown here is derived from an EMBL/GenBank/DDBJ whole genome shotgun (WGS) entry which is preliminary data.</text>
</comment>
<sequence length="315" mass="33048">MKAWQFTAVHEPLVLNEVAEPVAVPGEVVIDVKAVGLCHSDVGMLEDENWPRHGSKNPITLGHEIAGVVGEVGEGVTEWKTGDRVSVFLTFASMPGHERDGGYAPRMLARAEDLIRIPEGVSWEHAAVGADAGACSYHALVGVGEARPGDKVGIIGFGGLGQIATRIAVLKGYEVYVATRNQSLWPLAMEMGARRIVGDIRELADEELAVIVDFAGAGTTTAAAVDAVRRGGRVVLPGMAALETTISTKSLIMKQVTLAGALGASKEAQRGVYDLMATGDLSPVTETIAFEEIAAGLARLSKGGLDARLVARFGD</sequence>
<evidence type="ECO:0000259" key="13">
    <source>
        <dbReference type="SMART" id="SM00829"/>
    </source>
</evidence>
<evidence type="ECO:0000256" key="11">
    <source>
        <dbReference type="ARBA" id="ARBA00049085"/>
    </source>
</evidence>
<keyword evidence="4" id="KW-0560">Oxidoreductase</keyword>
<evidence type="ECO:0000256" key="6">
    <source>
        <dbReference type="ARBA" id="ARBA00037908"/>
    </source>
</evidence>
<feature type="domain" description="Enoyl reductase (ER)" evidence="13">
    <location>
        <begin position="8"/>
        <end position="311"/>
    </location>
</feature>
<keyword evidence="15" id="KW-1185">Reference proteome</keyword>
<evidence type="ECO:0000256" key="5">
    <source>
        <dbReference type="ARBA" id="ARBA00037678"/>
    </source>
</evidence>
<dbReference type="PROSITE" id="PS00059">
    <property type="entry name" value="ADH_ZINC"/>
    <property type="match status" value="1"/>
</dbReference>
<comment type="catalytic activity">
    <reaction evidence="10">
        <text>2-deoxy-scyllo-inosamine + NAD(+) = 3-amino-2,3-dideoxy-scyllo-inosose + NADH + H(+)</text>
        <dbReference type="Rhea" id="RHEA:33883"/>
        <dbReference type="ChEBI" id="CHEBI:15378"/>
        <dbReference type="ChEBI" id="CHEBI:57540"/>
        <dbReference type="ChEBI" id="CHEBI:57945"/>
        <dbReference type="ChEBI" id="CHEBI:65002"/>
        <dbReference type="ChEBI" id="CHEBI:65003"/>
        <dbReference type="EC" id="1.1.1.329"/>
    </reaction>
</comment>
<dbReference type="Pfam" id="PF00107">
    <property type="entry name" value="ADH_zinc_N"/>
    <property type="match status" value="1"/>
</dbReference>
<dbReference type="PANTHER" id="PTHR43401:SF2">
    <property type="entry name" value="L-THREONINE 3-DEHYDROGENASE"/>
    <property type="match status" value="1"/>
</dbReference>
<name>A0ABS9Y897_9ACTN</name>
<dbReference type="PANTHER" id="PTHR43401">
    <property type="entry name" value="L-THREONINE 3-DEHYDROGENASE"/>
    <property type="match status" value="1"/>
</dbReference>
<dbReference type="InterPro" id="IPR036291">
    <property type="entry name" value="NAD(P)-bd_dom_sf"/>
</dbReference>
<dbReference type="InterPro" id="IPR013154">
    <property type="entry name" value="ADH-like_N"/>
</dbReference>
<reference evidence="14" key="1">
    <citation type="submission" date="2022-03" db="EMBL/GenBank/DDBJ databases">
        <title>Streptomyces 7R015 and 7R016 isolated from Barleria lupulina in Thailand.</title>
        <authorList>
            <person name="Kanchanasin P."/>
            <person name="Phongsopitanun W."/>
            <person name="Tanasupawat S."/>
        </authorList>
    </citation>
    <scope>NUCLEOTIDE SEQUENCE</scope>
    <source>
        <strain evidence="14">7R015</strain>
    </source>
</reference>
<evidence type="ECO:0000256" key="4">
    <source>
        <dbReference type="ARBA" id="ARBA00023002"/>
    </source>
</evidence>
<evidence type="ECO:0000313" key="14">
    <source>
        <dbReference type="EMBL" id="MCI3273459.1"/>
    </source>
</evidence>
<dbReference type="InterPro" id="IPR020843">
    <property type="entry name" value="ER"/>
</dbReference>
<dbReference type="InterPro" id="IPR013149">
    <property type="entry name" value="ADH-like_C"/>
</dbReference>
<comment type="similarity">
    <text evidence="7">Belongs to the zinc-containing alcohol dehydrogenase family. DOIA dehydrogenase subfamily.</text>
</comment>
<dbReference type="InterPro" id="IPR002328">
    <property type="entry name" value="ADH_Zn_CS"/>
</dbReference>
<evidence type="ECO:0000256" key="2">
    <source>
        <dbReference type="ARBA" id="ARBA00022723"/>
    </source>
</evidence>
<protein>
    <recommendedName>
        <fullName evidence="9">2-deoxy-scyllo-inosamine dehydrogenase</fullName>
        <ecNumber evidence="8">1.1.1.329</ecNumber>
    </recommendedName>
</protein>
<evidence type="ECO:0000256" key="3">
    <source>
        <dbReference type="ARBA" id="ARBA00022833"/>
    </source>
</evidence>
<evidence type="ECO:0000256" key="9">
    <source>
        <dbReference type="ARBA" id="ARBA00039387"/>
    </source>
</evidence>
<dbReference type="Proteomes" id="UP001165269">
    <property type="component" value="Unassembled WGS sequence"/>
</dbReference>
<keyword evidence="2 12" id="KW-0479">Metal-binding</keyword>
<evidence type="ECO:0000313" key="15">
    <source>
        <dbReference type="Proteomes" id="UP001165269"/>
    </source>
</evidence>
<dbReference type="SMART" id="SM00829">
    <property type="entry name" value="PKS_ER"/>
    <property type="match status" value="1"/>
</dbReference>
<dbReference type="SUPFAM" id="SSF50129">
    <property type="entry name" value="GroES-like"/>
    <property type="match status" value="1"/>
</dbReference>
<keyword evidence="3 12" id="KW-0862">Zinc</keyword>
<evidence type="ECO:0000256" key="7">
    <source>
        <dbReference type="ARBA" id="ARBA00038004"/>
    </source>
</evidence>
<dbReference type="CDD" id="cd08254">
    <property type="entry name" value="hydroxyacyl_CoA_DH"/>
    <property type="match status" value="1"/>
</dbReference>
<dbReference type="Pfam" id="PF08240">
    <property type="entry name" value="ADH_N"/>
    <property type="match status" value="1"/>
</dbReference>
<proteinExistence type="inferred from homology"/>
<comment type="cofactor">
    <cofactor evidence="1 12">
        <name>Zn(2+)</name>
        <dbReference type="ChEBI" id="CHEBI:29105"/>
    </cofactor>
</comment>
<dbReference type="InterPro" id="IPR011032">
    <property type="entry name" value="GroES-like_sf"/>
</dbReference>
<evidence type="ECO:0000256" key="12">
    <source>
        <dbReference type="RuleBase" id="RU361277"/>
    </source>
</evidence>
<comment type="function">
    <text evidence="5">Catalyzes the oxidation of 2-deoxy-scyllo-inosamine (DOIA) with NAD(+) or NADP(+), forming 3-amino-2,3-dideoxy-scyllo-inosose (amino-DOI).</text>
</comment>
<comment type="pathway">
    <text evidence="6">Metabolic intermediate biosynthesis; 2-deoxystreptamine biosynthesis; 2-deoxystreptamine from D-glucose 6-phosphate: step 3/4.</text>
</comment>
<organism evidence="14 15">
    <name type="scientific">Streptomyces cylindrosporus</name>
    <dbReference type="NCBI Taxonomy" id="2927583"/>
    <lineage>
        <taxon>Bacteria</taxon>
        <taxon>Bacillati</taxon>
        <taxon>Actinomycetota</taxon>
        <taxon>Actinomycetes</taxon>
        <taxon>Kitasatosporales</taxon>
        <taxon>Streptomycetaceae</taxon>
        <taxon>Streptomyces</taxon>
    </lineage>
</organism>
<dbReference type="RefSeq" id="WP_242766719.1">
    <property type="nucleotide sequence ID" value="NZ_JALDAY010000006.1"/>
</dbReference>
<comment type="catalytic activity">
    <reaction evidence="11">
        <text>2-deoxy-scyllo-inosamine + NADP(+) = 3-amino-2,3-dideoxy-scyllo-inosose + NADPH + H(+)</text>
        <dbReference type="Rhea" id="RHEA:33879"/>
        <dbReference type="ChEBI" id="CHEBI:15378"/>
        <dbReference type="ChEBI" id="CHEBI:57783"/>
        <dbReference type="ChEBI" id="CHEBI:58349"/>
        <dbReference type="ChEBI" id="CHEBI:65002"/>
        <dbReference type="ChEBI" id="CHEBI:65003"/>
        <dbReference type="EC" id="1.1.1.329"/>
    </reaction>
</comment>
<evidence type="ECO:0000256" key="10">
    <source>
        <dbReference type="ARBA" id="ARBA00048685"/>
    </source>
</evidence>
<dbReference type="Gene3D" id="3.90.180.10">
    <property type="entry name" value="Medium-chain alcohol dehydrogenases, catalytic domain"/>
    <property type="match status" value="1"/>
</dbReference>
<dbReference type="SUPFAM" id="SSF51735">
    <property type="entry name" value="NAD(P)-binding Rossmann-fold domains"/>
    <property type="match status" value="1"/>
</dbReference>
<accession>A0ABS9Y897</accession>
<dbReference type="InterPro" id="IPR050129">
    <property type="entry name" value="Zn_alcohol_dh"/>
</dbReference>
<evidence type="ECO:0000256" key="1">
    <source>
        <dbReference type="ARBA" id="ARBA00001947"/>
    </source>
</evidence>
<gene>
    <name evidence="14" type="ORF">MQP27_20385</name>
</gene>
<evidence type="ECO:0000256" key="8">
    <source>
        <dbReference type="ARBA" id="ARBA00039102"/>
    </source>
</evidence>
<dbReference type="EMBL" id="JALDAY010000006">
    <property type="protein sequence ID" value="MCI3273459.1"/>
    <property type="molecule type" value="Genomic_DNA"/>
</dbReference>